<dbReference type="InterPro" id="IPR028204">
    <property type="entry name" value="Tricorn_C1"/>
</dbReference>
<dbReference type="SUPFAM" id="SSF52096">
    <property type="entry name" value="ClpP/crotonase"/>
    <property type="match status" value="1"/>
</dbReference>
<evidence type="ECO:0000313" key="4">
    <source>
        <dbReference type="Proteomes" id="UP001501175"/>
    </source>
</evidence>
<dbReference type="CDD" id="cd07563">
    <property type="entry name" value="Peptidase_S41_IRBP"/>
    <property type="match status" value="1"/>
</dbReference>
<dbReference type="PROSITE" id="PS51257">
    <property type="entry name" value="PROKAR_LIPOPROTEIN"/>
    <property type="match status" value="1"/>
</dbReference>
<protein>
    <submittedName>
        <fullName evidence="3">S41 family peptidase</fullName>
    </submittedName>
</protein>
<name>A0ABP8MP88_9BACT</name>
<sequence length="346" mass="38527">MKTNYILNTIFAFLLLSLSACNDLTLGPEPANNPETNFEQLWQQYDRLYGLFGAKKVDWPAVYQKYRPKVTNGMSDDAFYTLTTQVLDELNDGHVWLLAPGSPARRHDSGPDYQKGDFNLKLVRTTYLQEVREFSLAGDVQLVSGTLPGNIGYIHFRDFGQSRSFYEKAFEEALSALRDTKALIVDIRDHEGGDDRVSQYVAGRFASTRNLFMTSRLRNGPGHGDFTEPTEWYVAPTGSWQYTKPVALLTNRITESAGETFTLAMNQNASVTQIGDTTYGIFSEITRRELPNGWIFSVSVGDYRAADGKSYEGIGIAPEITVVNTPADIVAGKDKVLEKALAVLGQ</sequence>
<dbReference type="PANTHER" id="PTHR11261:SF3">
    <property type="entry name" value="RETINOL-BINDING PROTEIN 3"/>
    <property type="match status" value="1"/>
</dbReference>
<evidence type="ECO:0000259" key="2">
    <source>
        <dbReference type="SMART" id="SM00245"/>
    </source>
</evidence>
<keyword evidence="4" id="KW-1185">Reference proteome</keyword>
<keyword evidence="1" id="KW-0732">Signal</keyword>
<feature type="chain" id="PRO_5045707522" evidence="1">
    <location>
        <begin position="23"/>
        <end position="346"/>
    </location>
</feature>
<dbReference type="Gene3D" id="3.90.226.10">
    <property type="entry name" value="2-enoyl-CoA Hydratase, Chain A, domain 1"/>
    <property type="match status" value="1"/>
</dbReference>
<dbReference type="PANTHER" id="PTHR11261">
    <property type="entry name" value="INTERPHOTORECEPTOR RETINOID-BINDING PROTEIN"/>
    <property type="match status" value="1"/>
</dbReference>
<feature type="signal peptide" evidence="1">
    <location>
        <begin position="1"/>
        <end position="22"/>
    </location>
</feature>
<proteinExistence type="predicted"/>
<organism evidence="3 4">
    <name type="scientific">Nibrella saemangeumensis</name>
    <dbReference type="NCBI Taxonomy" id="1084526"/>
    <lineage>
        <taxon>Bacteria</taxon>
        <taxon>Pseudomonadati</taxon>
        <taxon>Bacteroidota</taxon>
        <taxon>Cytophagia</taxon>
        <taxon>Cytophagales</taxon>
        <taxon>Spirosomataceae</taxon>
        <taxon>Nibrella</taxon>
    </lineage>
</organism>
<gene>
    <name evidence="3" type="ORF">GCM10023189_17760</name>
</gene>
<dbReference type="SMART" id="SM00245">
    <property type="entry name" value="TSPc"/>
    <property type="match status" value="1"/>
</dbReference>
<dbReference type="RefSeq" id="WP_345242648.1">
    <property type="nucleotide sequence ID" value="NZ_BAABHD010000022.1"/>
</dbReference>
<dbReference type="InterPro" id="IPR029045">
    <property type="entry name" value="ClpP/crotonase-like_dom_sf"/>
</dbReference>
<evidence type="ECO:0000313" key="3">
    <source>
        <dbReference type="EMBL" id="GAA4453140.1"/>
    </source>
</evidence>
<feature type="domain" description="Tail specific protease" evidence="2">
    <location>
        <begin position="115"/>
        <end position="323"/>
    </location>
</feature>
<evidence type="ECO:0000256" key="1">
    <source>
        <dbReference type="SAM" id="SignalP"/>
    </source>
</evidence>
<reference evidence="4" key="1">
    <citation type="journal article" date="2019" name="Int. J. Syst. Evol. Microbiol.">
        <title>The Global Catalogue of Microorganisms (GCM) 10K type strain sequencing project: providing services to taxonomists for standard genome sequencing and annotation.</title>
        <authorList>
            <consortium name="The Broad Institute Genomics Platform"/>
            <consortium name="The Broad Institute Genome Sequencing Center for Infectious Disease"/>
            <person name="Wu L."/>
            <person name="Ma J."/>
        </authorList>
    </citation>
    <scope>NUCLEOTIDE SEQUENCE [LARGE SCALE GENOMIC DNA]</scope>
    <source>
        <strain evidence="4">JCM 17927</strain>
    </source>
</reference>
<dbReference type="EMBL" id="BAABHD010000022">
    <property type="protein sequence ID" value="GAA4453140.1"/>
    <property type="molecule type" value="Genomic_DNA"/>
</dbReference>
<dbReference type="Proteomes" id="UP001501175">
    <property type="component" value="Unassembled WGS sequence"/>
</dbReference>
<accession>A0ABP8MP88</accession>
<dbReference type="Gene3D" id="3.30.750.44">
    <property type="match status" value="1"/>
</dbReference>
<dbReference type="Pfam" id="PF14684">
    <property type="entry name" value="Tricorn_C1"/>
    <property type="match status" value="1"/>
</dbReference>
<dbReference type="Pfam" id="PF03572">
    <property type="entry name" value="Peptidase_S41"/>
    <property type="match status" value="1"/>
</dbReference>
<dbReference type="InterPro" id="IPR005151">
    <property type="entry name" value="Tail-specific_protease"/>
</dbReference>
<comment type="caution">
    <text evidence="3">The sequence shown here is derived from an EMBL/GenBank/DDBJ whole genome shotgun (WGS) entry which is preliminary data.</text>
</comment>